<keyword evidence="8" id="KW-0969">Cilium</keyword>
<dbReference type="RefSeq" id="WP_142941920.1">
    <property type="nucleotide sequence ID" value="NZ_VIKR01000002.1"/>
</dbReference>
<evidence type="ECO:0000256" key="3">
    <source>
        <dbReference type="ARBA" id="ARBA00022795"/>
    </source>
</evidence>
<dbReference type="Gene3D" id="2.60.40.4070">
    <property type="match status" value="1"/>
</dbReference>
<evidence type="ECO:0000259" key="7">
    <source>
        <dbReference type="Pfam" id="PF13861"/>
    </source>
</evidence>
<feature type="domain" description="FlgD/Vpr Ig-like" evidence="6">
    <location>
        <begin position="107"/>
        <end position="176"/>
    </location>
</feature>
<evidence type="ECO:0000256" key="1">
    <source>
        <dbReference type="ARBA" id="ARBA00010577"/>
    </source>
</evidence>
<dbReference type="AlphaFoldDB" id="A0A545TDK7"/>
<comment type="similarity">
    <text evidence="1 5">Belongs to the FlgD family.</text>
</comment>
<comment type="caution">
    <text evidence="8">The sequence shown here is derived from an EMBL/GenBank/DDBJ whole genome shotgun (WGS) entry which is preliminary data.</text>
</comment>
<sequence length="226" mass="23981">MTNSINPSDYADIGLRVNNGPVQREIKKELGQADFLALLTTQLANQDPLAPTDSKEFISQMTQFASLDAEQSMVNQLTELSTALTSNQALQASALVGRNVLIDGNESYLHEGGVIAGQLNLDATTTNIRFEVRDQSGQTVRSIAVGTQEAGDLDFIWDGNNDLGERMPPGVYTVAAFGQVGGASEQLRTSVIARVESVNLGGADGQIVLNLAGLGQIGFNDVKEIG</sequence>
<dbReference type="InterPro" id="IPR025963">
    <property type="entry name" value="FLgD_Tudor"/>
</dbReference>
<dbReference type="Pfam" id="PF13861">
    <property type="entry name" value="FLgD_tudor"/>
    <property type="match status" value="1"/>
</dbReference>
<keyword evidence="8" id="KW-0282">Flagellum</keyword>
<evidence type="ECO:0000313" key="9">
    <source>
        <dbReference type="Proteomes" id="UP000317839"/>
    </source>
</evidence>
<proteinExistence type="inferred from homology"/>
<comment type="function">
    <text evidence="4 5">Required for flagellar hook formation. May act as a scaffolding protein.</text>
</comment>
<dbReference type="InterPro" id="IPR005648">
    <property type="entry name" value="FlgD"/>
</dbReference>
<keyword evidence="9" id="KW-1185">Reference proteome</keyword>
<accession>A0A545TDK7</accession>
<dbReference type="Pfam" id="PF03963">
    <property type="entry name" value="FlgD"/>
    <property type="match status" value="1"/>
</dbReference>
<organism evidence="8 9">
    <name type="scientific">Aliikangiella marina</name>
    <dbReference type="NCBI Taxonomy" id="1712262"/>
    <lineage>
        <taxon>Bacteria</taxon>
        <taxon>Pseudomonadati</taxon>
        <taxon>Pseudomonadota</taxon>
        <taxon>Gammaproteobacteria</taxon>
        <taxon>Oceanospirillales</taxon>
        <taxon>Pleioneaceae</taxon>
        <taxon>Aliikangiella</taxon>
    </lineage>
</organism>
<dbReference type="Proteomes" id="UP000317839">
    <property type="component" value="Unassembled WGS sequence"/>
</dbReference>
<reference evidence="8 9" key="1">
    <citation type="submission" date="2019-06" db="EMBL/GenBank/DDBJ databases">
        <title>Draft genome of Aliikangiella marina GYP-15.</title>
        <authorList>
            <person name="Wang G."/>
        </authorList>
    </citation>
    <scope>NUCLEOTIDE SEQUENCE [LARGE SCALE GENOMIC DNA]</scope>
    <source>
        <strain evidence="8 9">GYP-15</strain>
    </source>
</reference>
<feature type="domain" description="FlgD Tudor-like" evidence="7">
    <location>
        <begin position="87"/>
        <end position="223"/>
    </location>
</feature>
<protein>
    <recommendedName>
        <fullName evidence="2 5">Basal-body rod modification protein FlgD</fullName>
    </recommendedName>
</protein>
<dbReference type="InterPro" id="IPR025965">
    <property type="entry name" value="FlgD/Vpr_Ig-like"/>
</dbReference>
<evidence type="ECO:0000256" key="4">
    <source>
        <dbReference type="ARBA" id="ARBA00024746"/>
    </source>
</evidence>
<dbReference type="EMBL" id="VIKR01000002">
    <property type="protein sequence ID" value="TQV75304.1"/>
    <property type="molecule type" value="Genomic_DNA"/>
</dbReference>
<dbReference type="OrthoDB" id="9785233at2"/>
<name>A0A545TDK7_9GAMM</name>
<evidence type="ECO:0000256" key="2">
    <source>
        <dbReference type="ARBA" id="ARBA00016013"/>
    </source>
</evidence>
<evidence type="ECO:0000256" key="5">
    <source>
        <dbReference type="RuleBase" id="RU362076"/>
    </source>
</evidence>
<evidence type="ECO:0000313" key="8">
    <source>
        <dbReference type="EMBL" id="TQV75304.1"/>
    </source>
</evidence>
<dbReference type="GO" id="GO:0044781">
    <property type="term" value="P:bacterial-type flagellum organization"/>
    <property type="evidence" value="ECO:0007669"/>
    <property type="project" value="UniProtKB-UniRule"/>
</dbReference>
<gene>
    <name evidence="8" type="ORF">FLL45_10245</name>
</gene>
<dbReference type="Gene3D" id="2.30.30.910">
    <property type="match status" value="1"/>
</dbReference>
<dbReference type="Pfam" id="PF13860">
    <property type="entry name" value="FlgD_ig"/>
    <property type="match status" value="1"/>
</dbReference>
<evidence type="ECO:0000259" key="6">
    <source>
        <dbReference type="Pfam" id="PF13860"/>
    </source>
</evidence>
<keyword evidence="3 5" id="KW-1005">Bacterial flagellum biogenesis</keyword>
<keyword evidence="8" id="KW-0966">Cell projection</keyword>